<dbReference type="RefSeq" id="WP_127083244.1">
    <property type="nucleotide sequence ID" value="NZ_RSCL01000012.1"/>
</dbReference>
<dbReference type="AlphaFoldDB" id="A0A433VD37"/>
<protein>
    <submittedName>
        <fullName evidence="1">Uncharacterized protein</fullName>
    </submittedName>
</protein>
<reference evidence="1" key="2">
    <citation type="journal article" date="2019" name="Genome Biol. Evol.">
        <title>Day and night: Metabolic profiles and evolutionary relationships of six axenic non-marine cyanobacteria.</title>
        <authorList>
            <person name="Will S.E."/>
            <person name="Henke P."/>
            <person name="Boedeker C."/>
            <person name="Huang S."/>
            <person name="Brinkmann H."/>
            <person name="Rohde M."/>
            <person name="Jarek M."/>
            <person name="Friedl T."/>
            <person name="Seufert S."/>
            <person name="Schumacher M."/>
            <person name="Overmann J."/>
            <person name="Neumann-Schaal M."/>
            <person name="Petersen J."/>
        </authorList>
    </citation>
    <scope>NUCLEOTIDE SEQUENCE [LARGE SCALE GENOMIC DNA]</scope>
    <source>
        <strain evidence="1">PCC 7102</strain>
    </source>
</reference>
<sequence>MSEIKFSQVTEIDNAEVRELAMHIVLTMQLAVEKATAHQAEPDTYPMSPDPNSFERLFISRFQQLNPEQQQVGISNVTVMNLLVYFDAIDYIQ</sequence>
<comment type="caution">
    <text evidence="1">The sequence shown here is derived from an EMBL/GenBank/DDBJ whole genome shotgun (WGS) entry which is preliminary data.</text>
</comment>
<evidence type="ECO:0000313" key="2">
    <source>
        <dbReference type="Proteomes" id="UP000271624"/>
    </source>
</evidence>
<organism evidence="1 2">
    <name type="scientific">Dulcicalothrix desertica PCC 7102</name>
    <dbReference type="NCBI Taxonomy" id="232991"/>
    <lineage>
        <taxon>Bacteria</taxon>
        <taxon>Bacillati</taxon>
        <taxon>Cyanobacteriota</taxon>
        <taxon>Cyanophyceae</taxon>
        <taxon>Nostocales</taxon>
        <taxon>Calotrichaceae</taxon>
        <taxon>Dulcicalothrix</taxon>
    </lineage>
</organism>
<proteinExistence type="predicted"/>
<evidence type="ECO:0000313" key="1">
    <source>
        <dbReference type="EMBL" id="RUT03988.1"/>
    </source>
</evidence>
<dbReference type="EMBL" id="RSCL01000012">
    <property type="protein sequence ID" value="RUT03988.1"/>
    <property type="molecule type" value="Genomic_DNA"/>
</dbReference>
<dbReference type="Proteomes" id="UP000271624">
    <property type="component" value="Unassembled WGS sequence"/>
</dbReference>
<dbReference type="OrthoDB" id="3974825at2"/>
<accession>A0A433VD37</accession>
<keyword evidence="2" id="KW-1185">Reference proteome</keyword>
<name>A0A433VD37_9CYAN</name>
<reference evidence="1" key="1">
    <citation type="submission" date="2018-12" db="EMBL/GenBank/DDBJ databases">
        <authorList>
            <person name="Will S."/>
            <person name="Neumann-Schaal M."/>
            <person name="Henke P."/>
        </authorList>
    </citation>
    <scope>NUCLEOTIDE SEQUENCE</scope>
    <source>
        <strain evidence="1">PCC 7102</strain>
    </source>
</reference>
<gene>
    <name evidence="1" type="ORF">DSM106972_049020</name>
</gene>